<name>A0A8T3VXY4_METOL</name>
<evidence type="ECO:0000313" key="4">
    <source>
        <dbReference type="Proteomes" id="UP000732619"/>
    </source>
</evidence>
<keyword evidence="2" id="KW-1133">Transmembrane helix</keyword>
<feature type="compositionally biased region" description="Polar residues" evidence="1">
    <location>
        <begin position="91"/>
        <end position="106"/>
    </location>
</feature>
<reference evidence="3" key="1">
    <citation type="submission" date="2019-04" db="EMBL/GenBank/DDBJ databases">
        <title>Evolution of Biomass-Degrading Anaerobic Consortia Revealed by Metagenomics.</title>
        <authorList>
            <person name="Peng X."/>
        </authorList>
    </citation>
    <scope>NUCLEOTIDE SEQUENCE</scope>
    <source>
        <strain evidence="3">SIG14</strain>
    </source>
</reference>
<organism evidence="3 4">
    <name type="scientific">Methanobrevibacter olleyae</name>
    <dbReference type="NCBI Taxonomy" id="294671"/>
    <lineage>
        <taxon>Archaea</taxon>
        <taxon>Methanobacteriati</taxon>
        <taxon>Methanobacteriota</taxon>
        <taxon>Methanomada group</taxon>
        <taxon>Methanobacteria</taxon>
        <taxon>Methanobacteriales</taxon>
        <taxon>Methanobacteriaceae</taxon>
        <taxon>Methanobrevibacter</taxon>
    </lineage>
</organism>
<gene>
    <name evidence="3" type="ORF">E7Z75_05360</name>
</gene>
<keyword evidence="2" id="KW-0472">Membrane</keyword>
<dbReference type="EMBL" id="SUTG01000021">
    <property type="protein sequence ID" value="MBE6512549.1"/>
    <property type="molecule type" value="Genomic_DNA"/>
</dbReference>
<feature type="region of interest" description="Disordered" evidence="1">
    <location>
        <begin position="85"/>
        <end position="165"/>
    </location>
</feature>
<sequence length="357" mass="38616">MVKYCQECGNASYDSAPVCGNCGAKLPPKSEANARPPKLDDKFKPGVITSTNDSIFSGSSSGFGKGLSGKISGFDLSKFSSVSKEKEQKNHAQAQKSTKPSFSKTATEGFKQKDKGIKDPAKKFTSAKTEKITREIKKESPKKDKIKIPKKEKKTEPKVAKKSDGGSNLNIRKIAIVAILAIIILLIAGIGLNGLQNQTTDEVKNYSDGIISFDYSGNWSMYNNTDGNSNSSDIAFKTKDNTLIGFTTIQSDDITYEKIISDINATSQSLNGEVLDAETVDIGGIPSLRMTISTADQGYSRYYCTLRDGVYYSFVINNGKSSNQDISALNTTEIQNMINSISFQTTEIDAADGAEIA</sequence>
<dbReference type="Proteomes" id="UP000732619">
    <property type="component" value="Unassembled WGS sequence"/>
</dbReference>
<feature type="compositionally biased region" description="Basic and acidic residues" evidence="1">
    <location>
        <begin position="110"/>
        <end position="164"/>
    </location>
</feature>
<feature type="transmembrane region" description="Helical" evidence="2">
    <location>
        <begin position="174"/>
        <end position="195"/>
    </location>
</feature>
<keyword evidence="2" id="KW-0812">Transmembrane</keyword>
<accession>A0A8T3VXY4</accession>
<feature type="region of interest" description="Disordered" evidence="1">
    <location>
        <begin position="24"/>
        <end position="64"/>
    </location>
</feature>
<proteinExistence type="predicted"/>
<dbReference type="AlphaFoldDB" id="A0A8T3VXY4"/>
<comment type="caution">
    <text evidence="3">The sequence shown here is derived from an EMBL/GenBank/DDBJ whole genome shotgun (WGS) entry which is preliminary data.</text>
</comment>
<evidence type="ECO:0000313" key="3">
    <source>
        <dbReference type="EMBL" id="MBE6512549.1"/>
    </source>
</evidence>
<evidence type="ECO:0000256" key="1">
    <source>
        <dbReference type="SAM" id="MobiDB-lite"/>
    </source>
</evidence>
<evidence type="ECO:0000256" key="2">
    <source>
        <dbReference type="SAM" id="Phobius"/>
    </source>
</evidence>
<protein>
    <submittedName>
        <fullName evidence="3">Zinc ribbon domain-containing protein</fullName>
    </submittedName>
</protein>